<dbReference type="NCBIfam" id="NF033547">
    <property type="entry name" value="transpos_IS1595"/>
    <property type="match status" value="1"/>
</dbReference>
<proteinExistence type="predicted"/>
<dbReference type="Pfam" id="PF12762">
    <property type="entry name" value="DDE_Tnp_IS1595"/>
    <property type="match status" value="1"/>
</dbReference>
<reference evidence="2 3" key="1">
    <citation type="journal article" date="2016" name="Nat. Commun.">
        <title>Thousands of microbial genomes shed light on interconnected biogeochemical processes in an aquifer system.</title>
        <authorList>
            <person name="Anantharaman K."/>
            <person name="Brown C.T."/>
            <person name="Hug L.A."/>
            <person name="Sharon I."/>
            <person name="Castelle C.J."/>
            <person name="Probst A.J."/>
            <person name="Thomas B.C."/>
            <person name="Singh A."/>
            <person name="Wilkins M.J."/>
            <person name="Karaoz U."/>
            <person name="Brodie E.L."/>
            <person name="Williams K.H."/>
            <person name="Hubbard S.S."/>
            <person name="Banfield J.F."/>
        </authorList>
    </citation>
    <scope>NUCLEOTIDE SEQUENCE [LARGE SCALE GENOMIC DNA]</scope>
    <source>
        <strain evidence="3">RBG_16_55_9</strain>
    </source>
</reference>
<organism evidence="2 3">
    <name type="scientific">Fraserbacteria sp. (strain RBG_16_55_9)</name>
    <dbReference type="NCBI Taxonomy" id="1817864"/>
    <lineage>
        <taxon>Bacteria</taxon>
        <taxon>Candidatus Fraseribacteriota</taxon>
    </lineage>
</organism>
<sequence length="283" mass="32812">MDLEAYEKLVHSEAAARRFLLGFCWENHQRFCPRCSQRRLYRLADGRRRCARCRYTFHDFSGRWINHGALSGQQWLRLLKLFELEVSTRKMAGQLRLAYDTVYKAVTTLRLAILAHAQDGPALLGGEVEMDETYFGGRRKGKRGRGAAGKVPVFGILERDGRVSVEVVPNVRAQTVLGMAVKKVRRGSIVYTDRFQIYDALMFCGYRHLQVDHRARFARGRVYINGLEGFWSYAKERLMKHHGISPVRFPLYLKELELRYNHRHADLFTLLAEYLCDLVPNLG</sequence>
<dbReference type="Pfam" id="PF12760">
    <property type="entry name" value="Zn_ribbon_IS1595"/>
    <property type="match status" value="1"/>
</dbReference>
<name>A0A1F5USM7_FRAXR</name>
<evidence type="ECO:0000313" key="3">
    <source>
        <dbReference type="Proteomes" id="UP000179157"/>
    </source>
</evidence>
<dbReference type="SMART" id="SM01126">
    <property type="entry name" value="DDE_Tnp_IS1595"/>
    <property type="match status" value="1"/>
</dbReference>
<dbReference type="Proteomes" id="UP000179157">
    <property type="component" value="Unassembled WGS sequence"/>
</dbReference>
<dbReference type="InterPro" id="IPR024445">
    <property type="entry name" value="Tnp_ISXO2-like"/>
</dbReference>
<accession>A0A1F5USM7</accession>
<comment type="caution">
    <text evidence="2">The sequence shown here is derived from an EMBL/GenBank/DDBJ whole genome shotgun (WGS) entry which is preliminary data.</text>
</comment>
<feature type="domain" description="ISXO2-like transposase" evidence="1">
    <location>
        <begin position="123"/>
        <end position="261"/>
    </location>
</feature>
<evidence type="ECO:0000313" key="2">
    <source>
        <dbReference type="EMBL" id="OGF54155.1"/>
    </source>
</evidence>
<gene>
    <name evidence="2" type="ORF">A2Z21_07230</name>
</gene>
<dbReference type="AlphaFoldDB" id="A0A1F5USM7"/>
<dbReference type="PANTHER" id="PTHR47163">
    <property type="entry name" value="DDE_TNP_IS1595 DOMAIN-CONTAINING PROTEIN"/>
    <property type="match status" value="1"/>
</dbReference>
<evidence type="ECO:0000259" key="1">
    <source>
        <dbReference type="SMART" id="SM01126"/>
    </source>
</evidence>
<dbReference type="InterPro" id="IPR053164">
    <property type="entry name" value="IS1016-like_transposase"/>
</dbReference>
<dbReference type="EMBL" id="MFGX01000088">
    <property type="protein sequence ID" value="OGF54155.1"/>
    <property type="molecule type" value="Genomic_DNA"/>
</dbReference>
<protein>
    <recommendedName>
        <fullName evidence="1">ISXO2-like transposase domain-containing protein</fullName>
    </recommendedName>
</protein>
<dbReference type="PANTHER" id="PTHR47163:SF2">
    <property type="entry name" value="SI:DKEY-17M8.2"/>
    <property type="match status" value="1"/>
</dbReference>
<dbReference type="InterPro" id="IPR024442">
    <property type="entry name" value="Transposase_Zn_ribbon"/>
</dbReference>